<gene>
    <name evidence="1" type="ORF">EZS28_035851</name>
</gene>
<name>A0A5J4UFL2_9EUKA</name>
<dbReference type="EMBL" id="SNRW01017172">
    <property type="protein sequence ID" value="KAA6368622.1"/>
    <property type="molecule type" value="Genomic_DNA"/>
</dbReference>
<evidence type="ECO:0000313" key="1">
    <source>
        <dbReference type="EMBL" id="KAA6368622.1"/>
    </source>
</evidence>
<protein>
    <submittedName>
        <fullName evidence="1">Uncharacterized protein</fullName>
    </submittedName>
</protein>
<reference evidence="1 2" key="1">
    <citation type="submission" date="2019-03" db="EMBL/GenBank/DDBJ databases">
        <title>Single cell metagenomics reveals metabolic interactions within the superorganism composed of flagellate Streblomastix strix and complex community of Bacteroidetes bacteria on its surface.</title>
        <authorList>
            <person name="Treitli S.C."/>
            <person name="Kolisko M."/>
            <person name="Husnik F."/>
            <person name="Keeling P."/>
            <person name="Hampl V."/>
        </authorList>
    </citation>
    <scope>NUCLEOTIDE SEQUENCE [LARGE SCALE GENOMIC DNA]</scope>
    <source>
        <strain evidence="1">ST1C</strain>
    </source>
</reference>
<comment type="caution">
    <text evidence="1">The sequence shown here is derived from an EMBL/GenBank/DDBJ whole genome shotgun (WGS) entry which is preliminary data.</text>
</comment>
<evidence type="ECO:0000313" key="2">
    <source>
        <dbReference type="Proteomes" id="UP000324800"/>
    </source>
</evidence>
<dbReference type="Proteomes" id="UP000324800">
    <property type="component" value="Unassembled WGS sequence"/>
</dbReference>
<organism evidence="1 2">
    <name type="scientific">Streblomastix strix</name>
    <dbReference type="NCBI Taxonomy" id="222440"/>
    <lineage>
        <taxon>Eukaryota</taxon>
        <taxon>Metamonada</taxon>
        <taxon>Preaxostyla</taxon>
        <taxon>Oxymonadida</taxon>
        <taxon>Streblomastigidae</taxon>
        <taxon>Streblomastix</taxon>
    </lineage>
</organism>
<proteinExistence type="predicted"/>
<dbReference type="AlphaFoldDB" id="A0A5J4UFL2"/>
<sequence length="97" mass="10857">MESSGTGATQQPYSIDEHIKFQFGFSIACGPFSQIANCKDSQKLWDTSIYAREQAIVASNSLNDQCISYSVTVSPIESIEQGKHHCGWSNRFELIEY</sequence>
<accession>A0A5J4UFL2</accession>